<evidence type="ECO:0000313" key="3">
    <source>
        <dbReference type="EMBL" id="ETO24622.1"/>
    </source>
</evidence>
<dbReference type="Proteomes" id="UP000023152">
    <property type="component" value="Unassembled WGS sequence"/>
</dbReference>
<comment type="caution">
    <text evidence="3">The sequence shown here is derived from an EMBL/GenBank/DDBJ whole genome shotgun (WGS) entry which is preliminary data.</text>
</comment>
<protein>
    <submittedName>
        <fullName evidence="3">Uncharacterized protein</fullName>
    </submittedName>
</protein>
<feature type="compositionally biased region" description="Basic and acidic residues" evidence="2">
    <location>
        <begin position="148"/>
        <end position="165"/>
    </location>
</feature>
<sequence>MANDFSSTGLPKNDLLGTNLYEILGVEPDVKPVELKRVFRTKLRDKKTMENQRKLYEYKRKKAEKERENMKNTAIQSRERERKVTAVMEDGRVLENAGLIIIKARYGIIYWNDHKVSFVFFLEKEGTPFFLKKKKIYMYMFYKKKKKKNDDRTGDDKMMMEKENTNNDENGSYEIDVTDAVQCL</sequence>
<dbReference type="AlphaFoldDB" id="X6NGY3"/>
<name>X6NGY3_RETFI</name>
<dbReference type="OrthoDB" id="445556at2759"/>
<evidence type="ECO:0000256" key="1">
    <source>
        <dbReference type="SAM" id="Coils"/>
    </source>
</evidence>
<gene>
    <name evidence="3" type="ORF">RFI_12533</name>
</gene>
<evidence type="ECO:0000256" key="2">
    <source>
        <dbReference type="SAM" id="MobiDB-lite"/>
    </source>
</evidence>
<accession>X6NGY3</accession>
<reference evidence="3 4" key="1">
    <citation type="journal article" date="2013" name="Curr. Biol.">
        <title>The Genome of the Foraminiferan Reticulomyxa filosa.</title>
        <authorList>
            <person name="Glockner G."/>
            <person name="Hulsmann N."/>
            <person name="Schleicher M."/>
            <person name="Noegel A.A."/>
            <person name="Eichinger L."/>
            <person name="Gallinger C."/>
            <person name="Pawlowski J."/>
            <person name="Sierra R."/>
            <person name="Euteneuer U."/>
            <person name="Pillet L."/>
            <person name="Moustafa A."/>
            <person name="Platzer M."/>
            <person name="Groth M."/>
            <person name="Szafranski K."/>
            <person name="Schliwa M."/>
        </authorList>
    </citation>
    <scope>NUCLEOTIDE SEQUENCE [LARGE SCALE GENOMIC DNA]</scope>
</reference>
<feature type="non-terminal residue" evidence="3">
    <location>
        <position position="184"/>
    </location>
</feature>
<feature type="coiled-coil region" evidence="1">
    <location>
        <begin position="46"/>
        <end position="80"/>
    </location>
</feature>
<organism evidence="3 4">
    <name type="scientific">Reticulomyxa filosa</name>
    <dbReference type="NCBI Taxonomy" id="46433"/>
    <lineage>
        <taxon>Eukaryota</taxon>
        <taxon>Sar</taxon>
        <taxon>Rhizaria</taxon>
        <taxon>Retaria</taxon>
        <taxon>Foraminifera</taxon>
        <taxon>Monothalamids</taxon>
        <taxon>Reticulomyxidae</taxon>
        <taxon>Reticulomyxa</taxon>
    </lineage>
</organism>
<evidence type="ECO:0000313" key="4">
    <source>
        <dbReference type="Proteomes" id="UP000023152"/>
    </source>
</evidence>
<dbReference type="EMBL" id="ASPP01009101">
    <property type="protein sequence ID" value="ETO24622.1"/>
    <property type="molecule type" value="Genomic_DNA"/>
</dbReference>
<proteinExistence type="predicted"/>
<keyword evidence="4" id="KW-1185">Reference proteome</keyword>
<feature type="region of interest" description="Disordered" evidence="2">
    <location>
        <begin position="148"/>
        <end position="172"/>
    </location>
</feature>
<keyword evidence="1" id="KW-0175">Coiled coil</keyword>